<accession>A0A1G9FPY8</accession>
<dbReference type="EMBL" id="FNGA01000002">
    <property type="protein sequence ID" value="SDK90427.1"/>
    <property type="molecule type" value="Genomic_DNA"/>
</dbReference>
<dbReference type="RefSeq" id="WP_092159973.1">
    <property type="nucleotide sequence ID" value="NZ_FNGA01000002.1"/>
</dbReference>
<evidence type="ECO:0000313" key="2">
    <source>
        <dbReference type="EMBL" id="SDK90427.1"/>
    </source>
</evidence>
<sequence length="145" mass="15169">MIALYGSIAIVVASTIIYHLAQKSIAGGGCLFASLASAYGVAMLFSLAGMYFQAGRIDIAEILSTRNWQVLLLGLALFGIEIGVLFTYRAGASVGTLPIMVNGGVTLCLIPLGILFYREHVSLSSLLGVILIASGMWVLCSSAHA</sequence>
<keyword evidence="1" id="KW-1133">Transmembrane helix</keyword>
<name>A0A1G9FPY8_9BACT</name>
<evidence type="ECO:0000313" key="3">
    <source>
        <dbReference type="Proteomes" id="UP000199053"/>
    </source>
</evidence>
<feature type="transmembrane region" description="Helical" evidence="1">
    <location>
        <begin position="28"/>
        <end position="48"/>
    </location>
</feature>
<reference evidence="3" key="1">
    <citation type="submission" date="2016-10" db="EMBL/GenBank/DDBJ databases">
        <authorList>
            <person name="Varghese N."/>
            <person name="Submissions S."/>
        </authorList>
    </citation>
    <scope>NUCLEOTIDE SEQUENCE [LARGE SCALE GENOMIC DNA]</scope>
    <source>
        <strain evidence="3">DSM 16995</strain>
    </source>
</reference>
<dbReference type="STRING" id="246191.SAMN05660337_1649"/>
<feature type="transmembrane region" description="Helical" evidence="1">
    <location>
        <begin position="99"/>
        <end position="117"/>
    </location>
</feature>
<protein>
    <recommendedName>
        <fullName evidence="4">EamA-like transporter family protein</fullName>
    </recommendedName>
</protein>
<keyword evidence="1" id="KW-0812">Transmembrane</keyword>
<feature type="transmembrane region" description="Helical" evidence="1">
    <location>
        <begin position="123"/>
        <end position="140"/>
    </location>
</feature>
<proteinExistence type="predicted"/>
<keyword evidence="1" id="KW-0472">Membrane</keyword>
<organism evidence="2 3">
    <name type="scientific">Maridesulfovibrio ferrireducens</name>
    <dbReference type="NCBI Taxonomy" id="246191"/>
    <lineage>
        <taxon>Bacteria</taxon>
        <taxon>Pseudomonadati</taxon>
        <taxon>Thermodesulfobacteriota</taxon>
        <taxon>Desulfovibrionia</taxon>
        <taxon>Desulfovibrionales</taxon>
        <taxon>Desulfovibrionaceae</taxon>
        <taxon>Maridesulfovibrio</taxon>
    </lineage>
</organism>
<feature type="transmembrane region" description="Helical" evidence="1">
    <location>
        <begin position="68"/>
        <end position="87"/>
    </location>
</feature>
<gene>
    <name evidence="2" type="ORF">SAMN05660337_1649</name>
</gene>
<feature type="transmembrane region" description="Helical" evidence="1">
    <location>
        <begin position="6"/>
        <end position="21"/>
    </location>
</feature>
<evidence type="ECO:0000256" key="1">
    <source>
        <dbReference type="SAM" id="Phobius"/>
    </source>
</evidence>
<dbReference type="Proteomes" id="UP000199053">
    <property type="component" value="Unassembled WGS sequence"/>
</dbReference>
<dbReference type="AlphaFoldDB" id="A0A1G9FPY8"/>
<keyword evidence="3" id="KW-1185">Reference proteome</keyword>
<dbReference type="OrthoDB" id="5458895at2"/>
<evidence type="ECO:0008006" key="4">
    <source>
        <dbReference type="Google" id="ProtNLM"/>
    </source>
</evidence>